<feature type="domain" description="EF-hand" evidence="4">
    <location>
        <begin position="163"/>
        <end position="195"/>
    </location>
</feature>
<protein>
    <submittedName>
        <fullName evidence="5">Ca2+-binding EF-hand superfamily protein</fullName>
    </submittedName>
</protein>
<keyword evidence="2" id="KW-0106">Calcium</keyword>
<name>A0A7W6ZUA6_9HYPH</name>
<dbReference type="SMART" id="SM00054">
    <property type="entry name" value="EFh"/>
    <property type="match status" value="4"/>
</dbReference>
<dbReference type="Gene3D" id="1.10.238.10">
    <property type="entry name" value="EF-hand"/>
    <property type="match status" value="2"/>
</dbReference>
<dbReference type="RefSeq" id="WP_245276523.1">
    <property type="nucleotide sequence ID" value="NZ_JACIIG010000006.1"/>
</dbReference>
<feature type="compositionally biased region" description="Polar residues" evidence="3">
    <location>
        <begin position="163"/>
        <end position="186"/>
    </location>
</feature>
<comment type="caution">
    <text evidence="5">The sequence shown here is derived from an EMBL/GenBank/DDBJ whole genome shotgun (WGS) entry which is preliminary data.</text>
</comment>
<dbReference type="CDD" id="cd00051">
    <property type="entry name" value="EFh"/>
    <property type="match status" value="2"/>
</dbReference>
<keyword evidence="6" id="KW-1185">Reference proteome</keyword>
<feature type="region of interest" description="Disordered" evidence="3">
    <location>
        <begin position="22"/>
        <end position="83"/>
    </location>
</feature>
<dbReference type="SUPFAM" id="SSF47473">
    <property type="entry name" value="EF-hand"/>
    <property type="match status" value="1"/>
</dbReference>
<dbReference type="PROSITE" id="PS50222">
    <property type="entry name" value="EF_HAND_2"/>
    <property type="match status" value="3"/>
</dbReference>
<organism evidence="5 6">
    <name type="scientific">Rhizobium leucaenae</name>
    <dbReference type="NCBI Taxonomy" id="29450"/>
    <lineage>
        <taxon>Bacteria</taxon>
        <taxon>Pseudomonadati</taxon>
        <taxon>Pseudomonadota</taxon>
        <taxon>Alphaproteobacteria</taxon>
        <taxon>Hyphomicrobiales</taxon>
        <taxon>Rhizobiaceae</taxon>
        <taxon>Rhizobium/Agrobacterium group</taxon>
        <taxon>Rhizobium</taxon>
    </lineage>
</organism>
<dbReference type="GO" id="GO:0005509">
    <property type="term" value="F:calcium ion binding"/>
    <property type="evidence" value="ECO:0007669"/>
    <property type="project" value="InterPro"/>
</dbReference>
<reference evidence="5 6" key="1">
    <citation type="submission" date="2020-08" db="EMBL/GenBank/DDBJ databases">
        <title>Genomic Encyclopedia of Type Strains, Phase IV (KMG-V): Genome sequencing to study the core and pangenomes of soil and plant-associated prokaryotes.</title>
        <authorList>
            <person name="Whitman W."/>
        </authorList>
    </citation>
    <scope>NUCLEOTIDE SEQUENCE [LARGE SCALE GENOMIC DNA]</scope>
    <source>
        <strain evidence="5 6">SEMIA 492</strain>
    </source>
</reference>
<keyword evidence="1" id="KW-0677">Repeat</keyword>
<sequence length="219" mass="22614">MISTAEQLVSQLMNIMLNLQANASGDDSTSDSDDSSSSASSTQQASGRIGQGGSQSDMIAAMDTNGDGSITEAEFVAARPSDVSEDQATSLFKSFDTSDTGSLTTDQLASAMQANRQPPAPPSGETPDDSQISSMFSAMDTDGNGSVSEAEFVAARPSDVSEDQATNMFDSLDTSGSGSLTESQFETAMKAGPPPAPDFSSLFSSNYQDDTTTSDLLTV</sequence>
<dbReference type="Pfam" id="PF13499">
    <property type="entry name" value="EF-hand_7"/>
    <property type="match status" value="1"/>
</dbReference>
<gene>
    <name evidence="5" type="ORF">GGE60_003005</name>
</gene>
<proteinExistence type="predicted"/>
<dbReference type="Pfam" id="PF13202">
    <property type="entry name" value="EF-hand_5"/>
    <property type="match status" value="1"/>
</dbReference>
<dbReference type="PROSITE" id="PS00018">
    <property type="entry name" value="EF_HAND_1"/>
    <property type="match status" value="1"/>
</dbReference>
<evidence type="ECO:0000256" key="2">
    <source>
        <dbReference type="ARBA" id="ARBA00022837"/>
    </source>
</evidence>
<evidence type="ECO:0000256" key="3">
    <source>
        <dbReference type="SAM" id="MobiDB-lite"/>
    </source>
</evidence>
<dbReference type="Proteomes" id="UP000543836">
    <property type="component" value="Unassembled WGS sequence"/>
</dbReference>
<feature type="domain" description="EF-hand" evidence="4">
    <location>
        <begin position="127"/>
        <end position="162"/>
    </location>
</feature>
<evidence type="ECO:0000259" key="4">
    <source>
        <dbReference type="PROSITE" id="PS50222"/>
    </source>
</evidence>
<evidence type="ECO:0000313" key="5">
    <source>
        <dbReference type="EMBL" id="MBB4568886.1"/>
    </source>
</evidence>
<evidence type="ECO:0000313" key="6">
    <source>
        <dbReference type="Proteomes" id="UP000543836"/>
    </source>
</evidence>
<dbReference type="PANTHER" id="PTHR23050">
    <property type="entry name" value="CALCIUM BINDING PROTEIN"/>
    <property type="match status" value="1"/>
</dbReference>
<feature type="compositionally biased region" description="Polar residues" evidence="3">
    <location>
        <begin position="201"/>
        <end position="219"/>
    </location>
</feature>
<feature type="compositionally biased region" description="Low complexity" evidence="3">
    <location>
        <begin position="35"/>
        <end position="47"/>
    </location>
</feature>
<feature type="domain" description="EF-hand" evidence="4">
    <location>
        <begin position="83"/>
        <end position="118"/>
    </location>
</feature>
<dbReference type="EMBL" id="JACIIG010000006">
    <property type="protein sequence ID" value="MBB4568886.1"/>
    <property type="molecule type" value="Genomic_DNA"/>
</dbReference>
<accession>A0A7W6ZUA6</accession>
<dbReference type="InterPro" id="IPR002048">
    <property type="entry name" value="EF_hand_dom"/>
</dbReference>
<dbReference type="InterPro" id="IPR018247">
    <property type="entry name" value="EF_Hand_1_Ca_BS"/>
</dbReference>
<evidence type="ECO:0000256" key="1">
    <source>
        <dbReference type="ARBA" id="ARBA00022737"/>
    </source>
</evidence>
<dbReference type="InterPro" id="IPR050145">
    <property type="entry name" value="Centrin_CML-like"/>
</dbReference>
<dbReference type="AlphaFoldDB" id="A0A7W6ZUA6"/>
<dbReference type="InterPro" id="IPR011992">
    <property type="entry name" value="EF-hand-dom_pair"/>
</dbReference>
<feature type="region of interest" description="Disordered" evidence="3">
    <location>
        <begin position="112"/>
        <end position="219"/>
    </location>
</feature>